<dbReference type="AlphaFoldDB" id="A0A410RKK5"/>
<keyword evidence="6" id="KW-0560">Oxidoreductase</keyword>
<proteinExistence type="inferred from homology"/>
<dbReference type="Gene3D" id="3.20.20.70">
    <property type="entry name" value="Aldolase class I"/>
    <property type="match status" value="1"/>
</dbReference>
<feature type="compositionally biased region" description="Gly residues" evidence="10">
    <location>
        <begin position="335"/>
        <end position="345"/>
    </location>
</feature>
<dbReference type="Pfam" id="PF03060">
    <property type="entry name" value="NMO"/>
    <property type="match status" value="1"/>
</dbReference>
<sequence>MMDPQAWRRFSERLGVEHSIIQAPMAGGLTPPELVAAVSEAGGLGSLGAAYVQPEDIVQQARAVRSLTSRPYAINLFAPQPSVAPADPGPTLAILERFHAALGLPPPVIPAAAMPDFAKQVEAVLDAAPTVFSFTFGIPPAPVLEAFRSRGILVVGTATNVREAQALEAAGVDAIVAQGSEAGGHRGSFGGSFDAGMVGTMALVPQMVDAVRVPVIASGGIMDGRGIAAARMLGAAAVQLGTAFLRCQECSAAAAHKALLREARDESSRITRAFSGRPARAIPNELTTTLEEAGAILPFPQQHGATRTLRAASSTERHALHGPVGRAGHWPLARGPGGGPGARPGGGDRRRAGLRARLTQDVDGGPMRRPAMRWRSATKYMLQNVATRTAASSQ</sequence>
<dbReference type="GO" id="GO:0018580">
    <property type="term" value="F:nitronate monooxygenase activity"/>
    <property type="evidence" value="ECO:0007669"/>
    <property type="project" value="InterPro"/>
</dbReference>
<keyword evidence="11" id="KW-0223">Dioxygenase</keyword>
<evidence type="ECO:0000313" key="12">
    <source>
        <dbReference type="Proteomes" id="UP000288758"/>
    </source>
</evidence>
<evidence type="ECO:0000313" key="11">
    <source>
        <dbReference type="EMBL" id="QAT82451.1"/>
    </source>
</evidence>
<dbReference type="SUPFAM" id="SSF51412">
    <property type="entry name" value="Inosine monophosphate dehydrogenase (IMPDH)"/>
    <property type="match status" value="1"/>
</dbReference>
<keyword evidence="7" id="KW-0503">Monooxygenase</keyword>
<evidence type="ECO:0000256" key="10">
    <source>
        <dbReference type="SAM" id="MobiDB-lite"/>
    </source>
</evidence>
<evidence type="ECO:0000256" key="7">
    <source>
        <dbReference type="ARBA" id="ARBA00023033"/>
    </source>
</evidence>
<evidence type="ECO:0000256" key="3">
    <source>
        <dbReference type="ARBA" id="ARBA00022575"/>
    </source>
</evidence>
<reference evidence="11 12" key="1">
    <citation type="submission" date="2018-12" db="EMBL/GenBank/DDBJ databases">
        <title>Complete Genome Sequence of the Corallopyronin A producing Myxobacterium Corallococcus coralloides B035.</title>
        <authorList>
            <person name="Bouhired S.M."/>
            <person name="Rupp O."/>
            <person name="Blom J."/>
            <person name="Schaeberle T.F."/>
            <person name="Kehraus S."/>
            <person name="Schiefer A."/>
            <person name="Pfarr K."/>
            <person name="Goesmann A."/>
            <person name="Hoerauf A."/>
            <person name="Koenig G.M."/>
        </authorList>
    </citation>
    <scope>NUCLEOTIDE SEQUENCE [LARGE SCALE GENOMIC DNA]</scope>
    <source>
        <strain evidence="11 12">B035</strain>
    </source>
</reference>
<comment type="catalytic activity">
    <reaction evidence="9">
        <text>3 propionate 3-nitronate + 3 O2 + H2O = 3 3-oxopropanoate + 2 nitrate + nitrite + H2O2 + 3 H(+)</text>
        <dbReference type="Rhea" id="RHEA:57332"/>
        <dbReference type="ChEBI" id="CHEBI:15377"/>
        <dbReference type="ChEBI" id="CHEBI:15378"/>
        <dbReference type="ChEBI" id="CHEBI:15379"/>
        <dbReference type="ChEBI" id="CHEBI:16240"/>
        <dbReference type="ChEBI" id="CHEBI:16301"/>
        <dbReference type="ChEBI" id="CHEBI:17632"/>
        <dbReference type="ChEBI" id="CHEBI:33190"/>
        <dbReference type="ChEBI" id="CHEBI:136067"/>
    </reaction>
</comment>
<comment type="similarity">
    <text evidence="2">Belongs to the nitronate monooxygenase family. NMO class I subfamily.</text>
</comment>
<evidence type="ECO:0000256" key="8">
    <source>
        <dbReference type="ARBA" id="ARBA00031155"/>
    </source>
</evidence>
<dbReference type="GO" id="GO:0009636">
    <property type="term" value="P:response to toxic substance"/>
    <property type="evidence" value="ECO:0007669"/>
    <property type="project" value="UniProtKB-KW"/>
</dbReference>
<dbReference type="PANTHER" id="PTHR42747:SF3">
    <property type="entry name" value="NITRONATE MONOOXYGENASE-RELATED"/>
    <property type="match status" value="1"/>
</dbReference>
<dbReference type="GO" id="GO:0051213">
    <property type="term" value="F:dioxygenase activity"/>
    <property type="evidence" value="ECO:0007669"/>
    <property type="project" value="UniProtKB-KW"/>
</dbReference>
<protein>
    <recommendedName>
        <fullName evidence="8">Propionate 3-nitronate monooxygenase</fullName>
    </recommendedName>
</protein>
<dbReference type="PANTHER" id="PTHR42747">
    <property type="entry name" value="NITRONATE MONOOXYGENASE-RELATED"/>
    <property type="match status" value="1"/>
</dbReference>
<evidence type="ECO:0000256" key="5">
    <source>
        <dbReference type="ARBA" id="ARBA00022643"/>
    </source>
</evidence>
<keyword evidence="3" id="KW-0216">Detoxification</keyword>
<organism evidence="11 12">
    <name type="scientific">Corallococcus coralloides</name>
    <name type="common">Myxococcus coralloides</name>
    <dbReference type="NCBI Taxonomy" id="184914"/>
    <lineage>
        <taxon>Bacteria</taxon>
        <taxon>Pseudomonadati</taxon>
        <taxon>Myxococcota</taxon>
        <taxon>Myxococcia</taxon>
        <taxon>Myxococcales</taxon>
        <taxon>Cystobacterineae</taxon>
        <taxon>Myxococcaceae</taxon>
        <taxon>Corallococcus</taxon>
    </lineage>
</organism>
<feature type="region of interest" description="Disordered" evidence="10">
    <location>
        <begin position="326"/>
        <end position="350"/>
    </location>
</feature>
<evidence type="ECO:0000256" key="2">
    <source>
        <dbReference type="ARBA" id="ARBA00009881"/>
    </source>
</evidence>
<gene>
    <name evidence="11" type="ORF">EJ065_0846</name>
</gene>
<dbReference type="InterPro" id="IPR013785">
    <property type="entry name" value="Aldolase_TIM"/>
</dbReference>
<dbReference type="EMBL" id="CP034669">
    <property type="protein sequence ID" value="QAT82451.1"/>
    <property type="molecule type" value="Genomic_DNA"/>
</dbReference>
<evidence type="ECO:0000256" key="6">
    <source>
        <dbReference type="ARBA" id="ARBA00023002"/>
    </source>
</evidence>
<keyword evidence="4" id="KW-0285">Flavoprotein</keyword>
<dbReference type="RefSeq" id="WP_240672718.1">
    <property type="nucleotide sequence ID" value="NZ_CP034669.1"/>
</dbReference>
<name>A0A410RKK5_CORCK</name>
<dbReference type="InterPro" id="IPR004136">
    <property type="entry name" value="NMO"/>
</dbReference>
<evidence type="ECO:0000256" key="9">
    <source>
        <dbReference type="ARBA" id="ARBA00049401"/>
    </source>
</evidence>
<dbReference type="CDD" id="cd04730">
    <property type="entry name" value="NPD_like"/>
    <property type="match status" value="1"/>
</dbReference>
<evidence type="ECO:0000256" key="4">
    <source>
        <dbReference type="ARBA" id="ARBA00022630"/>
    </source>
</evidence>
<comment type="cofactor">
    <cofactor evidence="1">
        <name>FMN</name>
        <dbReference type="ChEBI" id="CHEBI:58210"/>
    </cofactor>
</comment>
<dbReference type="Proteomes" id="UP000288758">
    <property type="component" value="Chromosome"/>
</dbReference>
<keyword evidence="5" id="KW-0288">FMN</keyword>
<evidence type="ECO:0000256" key="1">
    <source>
        <dbReference type="ARBA" id="ARBA00001917"/>
    </source>
</evidence>
<accession>A0A410RKK5</accession>